<dbReference type="PROSITE" id="PS00658">
    <property type="entry name" value="FORK_HEAD_2"/>
    <property type="match status" value="1"/>
</dbReference>
<accession>A0A1V6T0L0</accession>
<keyword evidence="2" id="KW-0805">Transcription regulation</keyword>
<dbReference type="GO" id="GO:0000981">
    <property type="term" value="F:DNA-binding transcription factor activity, RNA polymerase II-specific"/>
    <property type="evidence" value="ECO:0007669"/>
    <property type="project" value="TreeGrafter"/>
</dbReference>
<keyword evidence="3 6" id="KW-0238">DNA-binding</keyword>
<proteinExistence type="predicted"/>
<evidence type="ECO:0000313" key="10">
    <source>
        <dbReference type="Proteomes" id="UP000191285"/>
    </source>
</evidence>
<name>A0A1V6T0L0_9EURO</name>
<dbReference type="InterPro" id="IPR036390">
    <property type="entry name" value="WH_DNA-bd_sf"/>
</dbReference>
<dbReference type="PANTHER" id="PTHR45881:SF5">
    <property type="entry name" value="FORK-HEAD DOMAIN-CONTAINING PROTEIN"/>
    <property type="match status" value="1"/>
</dbReference>
<evidence type="ECO:0000256" key="3">
    <source>
        <dbReference type="ARBA" id="ARBA00023125"/>
    </source>
</evidence>
<dbReference type="PANTHER" id="PTHR45881">
    <property type="entry name" value="CHECKPOINT SUPPRESSOR 1-LIKE, ISOFORM A-RELATED"/>
    <property type="match status" value="1"/>
</dbReference>
<feature type="region of interest" description="Disordered" evidence="7">
    <location>
        <begin position="84"/>
        <end position="153"/>
    </location>
</feature>
<dbReference type="SMART" id="SM00339">
    <property type="entry name" value="FH"/>
    <property type="match status" value="1"/>
</dbReference>
<evidence type="ECO:0000259" key="8">
    <source>
        <dbReference type="PROSITE" id="PS50039"/>
    </source>
</evidence>
<feature type="domain" description="Fork-head" evidence="8">
    <location>
        <begin position="157"/>
        <end position="248"/>
    </location>
</feature>
<evidence type="ECO:0000313" key="9">
    <source>
        <dbReference type="EMBL" id="OQE19888.1"/>
    </source>
</evidence>
<comment type="caution">
    <text evidence="9">The sequence shown here is derived from an EMBL/GenBank/DDBJ whole genome shotgun (WGS) entry which is preliminary data.</text>
</comment>
<feature type="compositionally biased region" description="Basic residues" evidence="7">
    <location>
        <begin position="261"/>
        <end position="278"/>
    </location>
</feature>
<feature type="DNA-binding region" description="Fork-head" evidence="6">
    <location>
        <begin position="157"/>
        <end position="248"/>
    </location>
</feature>
<feature type="compositionally biased region" description="Polar residues" evidence="7">
    <location>
        <begin position="306"/>
        <end position="317"/>
    </location>
</feature>
<dbReference type="InterPro" id="IPR030456">
    <property type="entry name" value="TF_fork_head_CS_2"/>
</dbReference>
<dbReference type="Pfam" id="PF00250">
    <property type="entry name" value="Forkhead"/>
    <property type="match status" value="1"/>
</dbReference>
<protein>
    <recommendedName>
        <fullName evidence="8">Fork-head domain-containing protein</fullName>
    </recommendedName>
</protein>
<feature type="compositionally biased region" description="Polar residues" evidence="7">
    <location>
        <begin position="279"/>
        <end position="294"/>
    </location>
</feature>
<dbReference type="OrthoDB" id="5954824at2759"/>
<evidence type="ECO:0000256" key="6">
    <source>
        <dbReference type="PROSITE-ProRule" id="PRU00089"/>
    </source>
</evidence>
<keyword evidence="10" id="KW-1185">Reference proteome</keyword>
<dbReference type="GO" id="GO:0000978">
    <property type="term" value="F:RNA polymerase II cis-regulatory region sequence-specific DNA binding"/>
    <property type="evidence" value="ECO:0007669"/>
    <property type="project" value="TreeGrafter"/>
</dbReference>
<organism evidence="9 10">
    <name type="scientific">Penicillium steckii</name>
    <dbReference type="NCBI Taxonomy" id="303698"/>
    <lineage>
        <taxon>Eukaryota</taxon>
        <taxon>Fungi</taxon>
        <taxon>Dikarya</taxon>
        <taxon>Ascomycota</taxon>
        <taxon>Pezizomycotina</taxon>
        <taxon>Eurotiomycetes</taxon>
        <taxon>Eurotiomycetidae</taxon>
        <taxon>Eurotiales</taxon>
        <taxon>Aspergillaceae</taxon>
        <taxon>Penicillium</taxon>
    </lineage>
</organism>
<feature type="region of interest" description="Disordered" evidence="7">
    <location>
        <begin position="1"/>
        <end position="70"/>
    </location>
</feature>
<keyword evidence="4" id="KW-0804">Transcription</keyword>
<feature type="compositionally biased region" description="Polar residues" evidence="7">
    <location>
        <begin position="128"/>
        <end position="145"/>
    </location>
</feature>
<feature type="compositionally biased region" description="Basic residues" evidence="7">
    <location>
        <begin position="243"/>
        <end position="252"/>
    </location>
</feature>
<sequence>MNSYSSYPNIPAGFPTGQREHEQHPIQTRPQYSDNRDPFNGFQSDPWSSQNWSEFPQAPGSMTFSSQYPGHHNTLWESPALETNESTSRYNPHSSLTTSKVIPGWNNDHGFLQSSFNESDDHHHHQSPSRSFDSISPTNTTSIGDNSEEDPIAEPPYSALIYESLKDAPERKRTLQEIYEWFKVNTHKDKDPTSKGWQNSIRHNLSMNAGFEAIKGESAEKKPVNYWRLTDEAYEKGIQSTTRYRKANHRKGHSSDPTTRERRRSGSKGGKATKHTTRLRNSPQYEQLNEQQYDQKPILRRPLSPAQPSQMISSPIRSSEKFSHQDQSMPHGLPSGFSSGLPTSNPPYNCDSYNVVGCTTAPPGENSVFYSTDHSVMTINHGGYYGPVYGGFGANPENTVNLRFV</sequence>
<evidence type="ECO:0000256" key="4">
    <source>
        <dbReference type="ARBA" id="ARBA00023163"/>
    </source>
</evidence>
<dbReference type="Gene3D" id="1.10.10.10">
    <property type="entry name" value="Winged helix-like DNA-binding domain superfamily/Winged helix DNA-binding domain"/>
    <property type="match status" value="1"/>
</dbReference>
<evidence type="ECO:0000256" key="7">
    <source>
        <dbReference type="SAM" id="MobiDB-lite"/>
    </source>
</evidence>
<dbReference type="SUPFAM" id="SSF46785">
    <property type="entry name" value="Winged helix' DNA-binding domain"/>
    <property type="match status" value="1"/>
</dbReference>
<gene>
    <name evidence="9" type="ORF">PENSTE_c014G09817</name>
</gene>
<keyword evidence="5 6" id="KW-0539">Nucleus</keyword>
<dbReference type="InterPro" id="IPR001766">
    <property type="entry name" value="Fork_head_dom"/>
</dbReference>
<comment type="subcellular location">
    <subcellularLocation>
        <location evidence="1 6">Nucleus</location>
    </subcellularLocation>
</comment>
<dbReference type="AlphaFoldDB" id="A0A1V6T0L0"/>
<feature type="region of interest" description="Disordered" evidence="7">
    <location>
        <begin position="241"/>
        <end position="331"/>
    </location>
</feature>
<evidence type="ECO:0000256" key="2">
    <source>
        <dbReference type="ARBA" id="ARBA00023015"/>
    </source>
</evidence>
<evidence type="ECO:0000256" key="5">
    <source>
        <dbReference type="ARBA" id="ARBA00023242"/>
    </source>
</evidence>
<feature type="compositionally biased region" description="Polar residues" evidence="7">
    <location>
        <begin position="84"/>
        <end position="100"/>
    </location>
</feature>
<dbReference type="EMBL" id="MLKD01000014">
    <property type="protein sequence ID" value="OQE19888.1"/>
    <property type="molecule type" value="Genomic_DNA"/>
</dbReference>
<feature type="compositionally biased region" description="Polar residues" evidence="7">
    <location>
        <begin position="41"/>
        <end position="68"/>
    </location>
</feature>
<dbReference type="InterPro" id="IPR036388">
    <property type="entry name" value="WH-like_DNA-bd_sf"/>
</dbReference>
<dbReference type="STRING" id="303698.A0A1V6T0L0"/>
<evidence type="ECO:0000256" key="1">
    <source>
        <dbReference type="ARBA" id="ARBA00004123"/>
    </source>
</evidence>
<dbReference type="PROSITE" id="PS50039">
    <property type="entry name" value="FORK_HEAD_3"/>
    <property type="match status" value="1"/>
</dbReference>
<reference evidence="10" key="1">
    <citation type="journal article" date="2017" name="Nat. Microbiol.">
        <title>Global analysis of biosynthetic gene clusters reveals vast potential of secondary metabolite production in Penicillium species.</title>
        <authorList>
            <person name="Nielsen J.C."/>
            <person name="Grijseels S."/>
            <person name="Prigent S."/>
            <person name="Ji B."/>
            <person name="Dainat J."/>
            <person name="Nielsen K.F."/>
            <person name="Frisvad J.C."/>
            <person name="Workman M."/>
            <person name="Nielsen J."/>
        </authorList>
    </citation>
    <scope>NUCLEOTIDE SEQUENCE [LARGE SCALE GENOMIC DNA]</scope>
    <source>
        <strain evidence="10">IBT 24891</strain>
    </source>
</reference>
<dbReference type="Proteomes" id="UP000191285">
    <property type="component" value="Unassembled WGS sequence"/>
</dbReference>
<dbReference type="GO" id="GO:0005634">
    <property type="term" value="C:nucleus"/>
    <property type="evidence" value="ECO:0007669"/>
    <property type="project" value="UniProtKB-SubCell"/>
</dbReference>